<dbReference type="Pfam" id="PF13490">
    <property type="entry name" value="zf-HC2"/>
    <property type="match status" value="1"/>
</dbReference>
<reference evidence="3" key="1">
    <citation type="submission" date="2020-02" db="EMBL/GenBank/DDBJ databases">
        <title>Genomic and physiological characterization of two novel Nitrospinaceae genera.</title>
        <authorList>
            <person name="Mueller A.J."/>
            <person name="Jung M.-Y."/>
            <person name="Strachan C.R."/>
            <person name="Herbold C.W."/>
            <person name="Kirkegaard R.H."/>
            <person name="Daims H."/>
        </authorList>
    </citation>
    <scope>NUCLEOTIDE SEQUENCE [LARGE SCALE GENOMIC DNA]</scope>
</reference>
<gene>
    <name evidence="2" type="ORF">G3M78_07520</name>
</gene>
<accession>A0A7T0C2A3</accession>
<dbReference type="EMBL" id="CP048620">
    <property type="protein sequence ID" value="QPJ65244.1"/>
    <property type="molecule type" value="Genomic_DNA"/>
</dbReference>
<evidence type="ECO:0000313" key="2">
    <source>
        <dbReference type="EMBL" id="QPJ65244.1"/>
    </source>
</evidence>
<dbReference type="Proteomes" id="UP000594464">
    <property type="component" value="Chromosome"/>
</dbReference>
<dbReference type="KEGG" id="nva:G3M78_07520"/>
<evidence type="ECO:0000259" key="1">
    <source>
        <dbReference type="Pfam" id="PF13490"/>
    </source>
</evidence>
<feature type="domain" description="Putative zinc-finger" evidence="1">
    <location>
        <begin position="9"/>
        <end position="43"/>
    </location>
</feature>
<sequence>MMKLFKMTCEDTSPLLSESLDHPLPLGKRLRVKIHLAMCKFCRFYVNQMLIIRNLAHRIGREDDPAGEDRRLTDEAKTRIKLELKNHP</sequence>
<dbReference type="AlphaFoldDB" id="A0A7T0C2A3"/>
<organism evidence="2 3">
    <name type="scientific">Candidatus Nitrohelix vancouverensis</name>
    <dbReference type="NCBI Taxonomy" id="2705534"/>
    <lineage>
        <taxon>Bacteria</taxon>
        <taxon>Pseudomonadati</taxon>
        <taxon>Nitrospinota/Tectimicrobiota group</taxon>
        <taxon>Nitrospinota</taxon>
        <taxon>Nitrospinia</taxon>
        <taxon>Nitrospinales</taxon>
        <taxon>Nitrospinaceae</taxon>
        <taxon>Candidatus Nitrohelix</taxon>
    </lineage>
</organism>
<dbReference type="InterPro" id="IPR027383">
    <property type="entry name" value="Znf_put"/>
</dbReference>
<proteinExistence type="predicted"/>
<protein>
    <submittedName>
        <fullName evidence="2">Zf-HC2 domain-containing protein</fullName>
    </submittedName>
</protein>
<name>A0A7T0C2A3_9BACT</name>
<evidence type="ECO:0000313" key="3">
    <source>
        <dbReference type="Proteomes" id="UP000594464"/>
    </source>
</evidence>